<dbReference type="AlphaFoldDB" id="H5XWS4"/>
<gene>
    <name evidence="4" type="ORF">DesyoDRAFT_3732</name>
</gene>
<dbReference type="Pfam" id="PF18705">
    <property type="entry name" value="DUF5643"/>
    <property type="match status" value="1"/>
</dbReference>
<dbReference type="Gene3D" id="2.60.40.1630">
    <property type="entry name" value="bacillus anthracis domain"/>
    <property type="match status" value="1"/>
</dbReference>
<dbReference type="eggNOG" id="ENOG502ZAWM">
    <property type="taxonomic scope" value="Bacteria"/>
</dbReference>
<keyword evidence="1" id="KW-0472">Membrane</keyword>
<protein>
    <recommendedName>
        <fullName evidence="6">DUF4179 domain-containing protein</fullName>
    </recommendedName>
</protein>
<dbReference type="HOGENOM" id="CLU_035974_0_0_9"/>
<proteinExistence type="predicted"/>
<dbReference type="Proteomes" id="UP000005104">
    <property type="component" value="Chromosome"/>
</dbReference>
<keyword evidence="1" id="KW-1133">Transmembrane helix</keyword>
<evidence type="ECO:0000259" key="2">
    <source>
        <dbReference type="Pfam" id="PF13786"/>
    </source>
</evidence>
<dbReference type="OrthoDB" id="1695052at2"/>
<feature type="transmembrane region" description="Helical" evidence="1">
    <location>
        <begin position="63"/>
        <end position="84"/>
    </location>
</feature>
<dbReference type="Pfam" id="PF13786">
    <property type="entry name" value="DUF4179"/>
    <property type="match status" value="1"/>
</dbReference>
<keyword evidence="5" id="KW-1185">Reference proteome</keyword>
<accession>H5XWS4</accession>
<organism evidence="4 5">
    <name type="scientific">Desulfosporosinus youngiae DSM 17734</name>
    <dbReference type="NCBI Taxonomy" id="768710"/>
    <lineage>
        <taxon>Bacteria</taxon>
        <taxon>Bacillati</taxon>
        <taxon>Bacillota</taxon>
        <taxon>Clostridia</taxon>
        <taxon>Eubacteriales</taxon>
        <taxon>Desulfitobacteriaceae</taxon>
        <taxon>Desulfosporosinus</taxon>
    </lineage>
</organism>
<dbReference type="Gene3D" id="2.60.40.1640">
    <property type="entry name" value="Conserved domain protein"/>
    <property type="match status" value="1"/>
</dbReference>
<feature type="domain" description="DUF5643" evidence="3">
    <location>
        <begin position="233"/>
        <end position="338"/>
    </location>
</feature>
<name>H5XWS4_9FIRM</name>
<reference evidence="4 5" key="1">
    <citation type="submission" date="2011-11" db="EMBL/GenBank/DDBJ databases">
        <title>The Noncontiguous Finished genome of Desulfosporosinus youngiae DSM 17734.</title>
        <authorList>
            <consortium name="US DOE Joint Genome Institute (JGI-PGF)"/>
            <person name="Lucas S."/>
            <person name="Han J."/>
            <person name="Lapidus A."/>
            <person name="Cheng J.-F."/>
            <person name="Goodwin L."/>
            <person name="Pitluck S."/>
            <person name="Peters L."/>
            <person name="Ovchinnikova G."/>
            <person name="Lu M."/>
            <person name="Land M.L."/>
            <person name="Hauser L."/>
            <person name="Pester M."/>
            <person name="Spring S."/>
            <person name="Ollivier B."/>
            <person name="Rattei T."/>
            <person name="Klenk H.-P."/>
            <person name="Wagner M."/>
            <person name="Loy A."/>
            <person name="Woyke T.J."/>
        </authorList>
    </citation>
    <scope>NUCLEOTIDE SEQUENCE [LARGE SCALE GENOMIC DNA]</scope>
    <source>
        <strain evidence="4 5">DSM 17734</strain>
    </source>
</reference>
<dbReference type="RefSeq" id="WP_007785278.1">
    <property type="nucleotide sequence ID" value="NZ_CM001441.1"/>
</dbReference>
<evidence type="ECO:0000313" key="5">
    <source>
        <dbReference type="Proteomes" id="UP000005104"/>
    </source>
</evidence>
<evidence type="ECO:0008006" key="6">
    <source>
        <dbReference type="Google" id="ProtNLM"/>
    </source>
</evidence>
<evidence type="ECO:0000259" key="3">
    <source>
        <dbReference type="Pfam" id="PF18705"/>
    </source>
</evidence>
<dbReference type="STRING" id="768710.DesyoDRAFT_3732"/>
<dbReference type="EMBL" id="CM001441">
    <property type="protein sequence ID" value="EHQ90723.1"/>
    <property type="molecule type" value="Genomic_DNA"/>
</dbReference>
<sequence>MEHLKFYLEEKDIYRLLNEVRFDQSEGEPVTDEMPKSLKDKVRKNVQKEIRNKNYLQKAKRSLIAAAVLLVILISAGTVSPAVARNIPVINSIFKIFNDKFGTYQEYIPYSQLVDKSVTDQGITLTINEALADDSTLVLGYTVKSSGQIEDLQLAGAMIMGDLRINGSSPQGGGFSGEYLDETTYVGVASITYHSPSAADILKIDLNVDEFMGVKGHWDFSFTVAKTELVRKTRVFKTNQQVDLPEGLVTVDQVVLTPIDSTIHFSGNYKDQDAVTKAMDRVVYWWFVFDDQGIELSSGGGTFGGNNAPYGKDFQGTAKFQAVKNLPRSLTIVPCRFPVVSGDSANSENPAESLKAIDGNYPLELSQGKMGKLIIKNITTAKGETVLRYTAEGKAPYFQATNLYLKNAAGEYIHPQRYDIRRDENHPNDFTMVFPALDLSQGYSVGTSQFATIDFMEDLKIKIELQK</sequence>
<feature type="domain" description="DUF4179" evidence="2">
    <location>
        <begin position="58"/>
        <end position="145"/>
    </location>
</feature>
<evidence type="ECO:0000313" key="4">
    <source>
        <dbReference type="EMBL" id="EHQ90723.1"/>
    </source>
</evidence>
<keyword evidence="1" id="KW-0812">Transmembrane</keyword>
<dbReference type="InterPro" id="IPR040680">
    <property type="entry name" value="DUF5643"/>
</dbReference>
<evidence type="ECO:0000256" key="1">
    <source>
        <dbReference type="SAM" id="Phobius"/>
    </source>
</evidence>
<dbReference type="InterPro" id="IPR025436">
    <property type="entry name" value="DUF4179"/>
</dbReference>